<evidence type="ECO:0000256" key="9">
    <source>
        <dbReference type="PROSITE-ProRule" id="PRU00723"/>
    </source>
</evidence>
<dbReference type="SUPFAM" id="SSF57850">
    <property type="entry name" value="RING/U-box"/>
    <property type="match status" value="1"/>
</dbReference>
<organism evidence="14 15">
    <name type="scientific">Ascaris lumbricoides</name>
    <name type="common">Giant roundworm</name>
    <dbReference type="NCBI Taxonomy" id="6252"/>
    <lineage>
        <taxon>Eukaryota</taxon>
        <taxon>Metazoa</taxon>
        <taxon>Ecdysozoa</taxon>
        <taxon>Nematoda</taxon>
        <taxon>Chromadorea</taxon>
        <taxon>Rhabditida</taxon>
        <taxon>Spirurina</taxon>
        <taxon>Ascaridomorpha</taxon>
        <taxon>Ascaridoidea</taxon>
        <taxon>Ascarididae</taxon>
        <taxon>Ascaris</taxon>
    </lineage>
</organism>
<dbReference type="GO" id="GO:0061630">
    <property type="term" value="F:ubiquitin protein ligase activity"/>
    <property type="evidence" value="ECO:0007669"/>
    <property type="project" value="UniProtKB-EC"/>
</dbReference>
<name>A0A9J2PXT2_ASCLU</name>
<keyword evidence="5" id="KW-0677">Repeat</keyword>
<feature type="compositionally biased region" description="Basic and acidic residues" evidence="10">
    <location>
        <begin position="148"/>
        <end position="169"/>
    </location>
</feature>
<dbReference type="Pfam" id="PF13639">
    <property type="entry name" value="zf-RING_2"/>
    <property type="match status" value="1"/>
</dbReference>
<dbReference type="InterPro" id="IPR013083">
    <property type="entry name" value="Znf_RING/FYVE/PHD"/>
</dbReference>
<feature type="transmembrane region" description="Helical" evidence="11">
    <location>
        <begin position="423"/>
        <end position="444"/>
    </location>
</feature>
<proteinExistence type="predicted"/>
<feature type="domain" description="C3H1-type" evidence="13">
    <location>
        <begin position="95"/>
        <end position="122"/>
    </location>
</feature>
<feature type="zinc finger region" description="C3H1-type" evidence="9">
    <location>
        <begin position="95"/>
        <end position="122"/>
    </location>
</feature>
<keyword evidence="11" id="KW-0472">Membrane</keyword>
<evidence type="ECO:0000259" key="13">
    <source>
        <dbReference type="PROSITE" id="PS50103"/>
    </source>
</evidence>
<dbReference type="PANTHER" id="PTHR11224:SF10">
    <property type="entry name" value="IP09428P-RELATED"/>
    <property type="match status" value="1"/>
</dbReference>
<dbReference type="GO" id="GO:0008270">
    <property type="term" value="F:zinc ion binding"/>
    <property type="evidence" value="ECO:0007669"/>
    <property type="project" value="UniProtKB-KW"/>
</dbReference>
<dbReference type="InterPro" id="IPR045072">
    <property type="entry name" value="MKRN-like"/>
</dbReference>
<dbReference type="InterPro" id="IPR017907">
    <property type="entry name" value="Znf_RING_CS"/>
</dbReference>
<dbReference type="PANTHER" id="PTHR11224">
    <property type="entry name" value="MAKORIN-RELATED"/>
    <property type="match status" value="1"/>
</dbReference>
<evidence type="ECO:0000256" key="2">
    <source>
        <dbReference type="ARBA" id="ARBA00012483"/>
    </source>
</evidence>
<dbReference type="WBParaSite" id="ALUE_0001495601-mRNA-1">
    <property type="protein sequence ID" value="ALUE_0001495601-mRNA-1"/>
    <property type="gene ID" value="ALUE_0001495601"/>
</dbReference>
<evidence type="ECO:0000256" key="11">
    <source>
        <dbReference type="SAM" id="Phobius"/>
    </source>
</evidence>
<feature type="domain" description="C3H1-type" evidence="13">
    <location>
        <begin position="219"/>
        <end position="246"/>
    </location>
</feature>
<keyword evidence="3" id="KW-0808">Transferase</keyword>
<evidence type="ECO:0000259" key="12">
    <source>
        <dbReference type="PROSITE" id="PS50089"/>
    </source>
</evidence>
<dbReference type="Gene3D" id="4.10.1000.10">
    <property type="entry name" value="Zinc finger, CCCH-type"/>
    <property type="match status" value="1"/>
</dbReference>
<comment type="catalytic activity">
    <reaction evidence="1">
        <text>S-ubiquitinyl-[E2 ubiquitin-conjugating enzyme]-L-cysteine + [acceptor protein]-L-lysine = [E2 ubiquitin-conjugating enzyme]-L-cysteine + N(6)-ubiquitinyl-[acceptor protein]-L-lysine.</text>
        <dbReference type="EC" id="2.3.2.27"/>
    </reaction>
</comment>
<feature type="domain" description="C3H1-type" evidence="13">
    <location>
        <begin position="373"/>
        <end position="403"/>
    </location>
</feature>
<evidence type="ECO:0000256" key="4">
    <source>
        <dbReference type="ARBA" id="ARBA00022723"/>
    </source>
</evidence>
<protein>
    <recommendedName>
        <fullName evidence="2">RING-type E3 ubiquitin transferase</fullName>
        <ecNumber evidence="2">2.3.2.27</ecNumber>
    </recommendedName>
</protein>
<dbReference type="SUPFAM" id="SSF90229">
    <property type="entry name" value="CCCH zinc finger"/>
    <property type="match status" value="3"/>
</dbReference>
<dbReference type="Pfam" id="PF14608">
    <property type="entry name" value="zf-CCCH_2"/>
    <property type="match status" value="3"/>
</dbReference>
<feature type="domain" description="RING-type" evidence="12">
    <location>
        <begin position="292"/>
        <end position="344"/>
    </location>
</feature>
<accession>A0A9J2PXT2</accession>
<feature type="zinc finger region" description="C3H1-type" evidence="9">
    <location>
        <begin position="373"/>
        <end position="403"/>
    </location>
</feature>
<feature type="zinc finger region" description="C3H1-type" evidence="9">
    <location>
        <begin position="219"/>
        <end position="246"/>
    </location>
</feature>
<keyword evidence="11" id="KW-0812">Transmembrane</keyword>
<evidence type="ECO:0000256" key="5">
    <source>
        <dbReference type="ARBA" id="ARBA00022737"/>
    </source>
</evidence>
<dbReference type="AlphaFoldDB" id="A0A9J2PXT2"/>
<dbReference type="EC" id="2.3.2.27" evidence="2"/>
<dbReference type="SMART" id="SM00356">
    <property type="entry name" value="ZnF_C3H1"/>
    <property type="match status" value="4"/>
</dbReference>
<dbReference type="InterPro" id="IPR036855">
    <property type="entry name" value="Znf_CCCH_sf"/>
</dbReference>
<keyword evidence="8 9" id="KW-0862">Zinc</keyword>
<evidence type="ECO:0000313" key="14">
    <source>
        <dbReference type="Proteomes" id="UP000036681"/>
    </source>
</evidence>
<dbReference type="FunFam" id="3.30.40.10:FF:000117">
    <property type="entry name" value="Probable E3 ubiquitin-protein ligase makorin-1"/>
    <property type="match status" value="1"/>
</dbReference>
<keyword evidence="7" id="KW-0833">Ubl conjugation pathway</keyword>
<keyword evidence="6 9" id="KW-0863">Zinc-finger</keyword>
<evidence type="ECO:0000256" key="3">
    <source>
        <dbReference type="ARBA" id="ARBA00022679"/>
    </source>
</evidence>
<dbReference type="InterPro" id="IPR000571">
    <property type="entry name" value="Znf_CCCH"/>
</dbReference>
<dbReference type="PROSITE" id="PS50103">
    <property type="entry name" value="ZF_C3H1"/>
    <property type="match status" value="4"/>
</dbReference>
<evidence type="ECO:0000256" key="1">
    <source>
        <dbReference type="ARBA" id="ARBA00000900"/>
    </source>
</evidence>
<dbReference type="InterPro" id="IPR001841">
    <property type="entry name" value="Znf_RING"/>
</dbReference>
<feature type="region of interest" description="Disordered" evidence="10">
    <location>
        <begin position="148"/>
        <end position="186"/>
    </location>
</feature>
<dbReference type="PROSITE" id="PS00518">
    <property type="entry name" value="ZF_RING_1"/>
    <property type="match status" value="1"/>
</dbReference>
<reference evidence="15" key="1">
    <citation type="submission" date="2023-03" db="UniProtKB">
        <authorList>
            <consortium name="WormBaseParasite"/>
        </authorList>
    </citation>
    <scope>IDENTIFICATION</scope>
</reference>
<keyword evidence="14" id="KW-1185">Reference proteome</keyword>
<feature type="zinc finger region" description="C3H1-type" evidence="9">
    <location>
        <begin position="123"/>
        <end position="150"/>
    </location>
</feature>
<keyword evidence="4 9" id="KW-0479">Metal-binding</keyword>
<dbReference type="PROSITE" id="PS50089">
    <property type="entry name" value="ZF_RING_2"/>
    <property type="match status" value="1"/>
</dbReference>
<dbReference type="GO" id="GO:0000209">
    <property type="term" value="P:protein polyubiquitination"/>
    <property type="evidence" value="ECO:0007669"/>
    <property type="project" value="InterPro"/>
</dbReference>
<evidence type="ECO:0000256" key="7">
    <source>
        <dbReference type="ARBA" id="ARBA00022786"/>
    </source>
</evidence>
<keyword evidence="11" id="KW-1133">Transmembrane helix</keyword>
<feature type="domain" description="C3H1-type" evidence="13">
    <location>
        <begin position="123"/>
        <end position="150"/>
    </location>
</feature>
<evidence type="ECO:0000256" key="8">
    <source>
        <dbReference type="ARBA" id="ARBA00022833"/>
    </source>
</evidence>
<dbReference type="Pfam" id="PF00642">
    <property type="entry name" value="zf-CCCH"/>
    <property type="match status" value="1"/>
</dbReference>
<dbReference type="Gene3D" id="3.30.40.10">
    <property type="entry name" value="Zinc/RING finger domain, C3HC4 (zinc finger)"/>
    <property type="match status" value="1"/>
</dbReference>
<evidence type="ECO:0000256" key="6">
    <source>
        <dbReference type="ARBA" id="ARBA00022771"/>
    </source>
</evidence>
<evidence type="ECO:0000256" key="10">
    <source>
        <dbReference type="SAM" id="MobiDB-lite"/>
    </source>
</evidence>
<evidence type="ECO:0000313" key="15">
    <source>
        <dbReference type="WBParaSite" id="ALUE_0001495601-mRNA-1"/>
    </source>
</evidence>
<sequence>MTYSIGSQLQSAIYGSHFHKRIQCSKCEDVSYAIVNMEKVVRLLMRICIAKIYSLLGEVVELCGFEGLIAARPPFFISVDHLRSMAGNSGTGRAGPSAVLCKYFANNVCNKGALCPFSHDRTTKPDNVCRFYLAGKCAYGTACRYDHKRPSTDSNKPMEDRSKALKDGDAGGTKKAPETNTKVPEFSSHKLSASAAEFVPSWMKAPSGEKTYATACGSAALLPLCPYFETGNCEKGGECEFVHGLVCDMCNVACLHPADPEQRAQHRRECLAAHEAAMEEAFAEARSADKVCGICMENIRERNARFGILEGCRHCFCLDCIRQWRRNQNQQFEKETVRSCPECRTHSDFVIPAIYWVEDADDKKKLIEEFRANTKQKQCKYMKNGNLDDCPFGNKCFYKHQLPDGTIAEGKSPRALRRPPPRLVFIFFFCFLKFETLSSLYEIFQKIRRRRRPLMIDILSPDYVTAFLLSSDSDSDDDLSRMVDSVLSRAFGLL</sequence>
<dbReference type="CDD" id="cd16521">
    <property type="entry name" value="RING-HC_MKRN"/>
    <property type="match status" value="1"/>
</dbReference>
<dbReference type="SMART" id="SM00184">
    <property type="entry name" value="RING"/>
    <property type="match status" value="1"/>
</dbReference>
<dbReference type="Proteomes" id="UP000036681">
    <property type="component" value="Unplaced"/>
</dbReference>